<protein>
    <recommendedName>
        <fullName evidence="5">Lipoprotein</fullName>
    </recommendedName>
</protein>
<evidence type="ECO:0000256" key="1">
    <source>
        <dbReference type="SAM" id="MobiDB-lite"/>
    </source>
</evidence>
<reference evidence="3" key="1">
    <citation type="submission" date="2021-05" db="EMBL/GenBank/DDBJ databases">
        <authorList>
            <person name="Pietrasiak N."/>
            <person name="Ward R."/>
            <person name="Stajich J.E."/>
            <person name="Kurbessoian T."/>
        </authorList>
    </citation>
    <scope>NUCLEOTIDE SEQUENCE</scope>
    <source>
        <strain evidence="3">CPER-KK1</strain>
    </source>
</reference>
<feature type="chain" id="PRO_5038004308" description="Lipoprotein" evidence="2">
    <location>
        <begin position="20"/>
        <end position="275"/>
    </location>
</feature>
<gene>
    <name evidence="3" type="ORF">KME25_09765</name>
</gene>
<feature type="signal peptide" evidence="2">
    <location>
        <begin position="1"/>
        <end position="19"/>
    </location>
</feature>
<evidence type="ECO:0000256" key="2">
    <source>
        <dbReference type="SAM" id="SignalP"/>
    </source>
</evidence>
<reference evidence="3" key="2">
    <citation type="journal article" date="2022" name="Microbiol. Resour. Announc.">
        <title>Metagenome Sequencing to Explore Phylogenomics of Terrestrial Cyanobacteria.</title>
        <authorList>
            <person name="Ward R.D."/>
            <person name="Stajich J.E."/>
            <person name="Johansen J.R."/>
            <person name="Huntemann M."/>
            <person name="Clum A."/>
            <person name="Foster B."/>
            <person name="Foster B."/>
            <person name="Roux S."/>
            <person name="Palaniappan K."/>
            <person name="Varghese N."/>
            <person name="Mukherjee S."/>
            <person name="Reddy T.B.K."/>
            <person name="Daum C."/>
            <person name="Copeland A."/>
            <person name="Chen I.A."/>
            <person name="Ivanova N.N."/>
            <person name="Kyrpides N.C."/>
            <person name="Shapiro N."/>
            <person name="Eloe-Fadrosh E.A."/>
            <person name="Pietrasiak N."/>
        </authorList>
    </citation>
    <scope>NUCLEOTIDE SEQUENCE</scope>
    <source>
        <strain evidence="3">CPER-KK1</strain>
    </source>
</reference>
<dbReference type="Proteomes" id="UP000753908">
    <property type="component" value="Unassembled WGS sequence"/>
</dbReference>
<feature type="region of interest" description="Disordered" evidence="1">
    <location>
        <begin position="24"/>
        <end position="55"/>
    </location>
</feature>
<evidence type="ECO:0000313" key="4">
    <source>
        <dbReference type="Proteomes" id="UP000753908"/>
    </source>
</evidence>
<sequence length="275" mass="29937">MFKFIQLLTVVLLGLTATACSSSLTSSGQAGEEPSSITQTKVSPTKEVDAPSKPNAQGWVTLYPGEAADGLEFSKDGKLSFKGKVLLEKIAVTYDSTGPVNYAKRLLVSPPSPSGNFNLLRGCDGETNGLCWKFFLLDRVAGEAKETTVGKYGADEDWMQWSQSDRYLVMKGYTDGAAWFYAIDLETADGRALEFGQHEFDLSRFTWVDAETFQIKVNKLPQGASAAETGNETTNAPFWFKGNLKALFADKSINYTCSVRLQNPPCSGSSISLEP</sequence>
<dbReference type="EMBL" id="JAHHIF010000010">
    <property type="protein sequence ID" value="MBW4544712.1"/>
    <property type="molecule type" value="Genomic_DNA"/>
</dbReference>
<keyword evidence="2" id="KW-0732">Signal</keyword>
<evidence type="ECO:0000313" key="3">
    <source>
        <dbReference type="EMBL" id="MBW4544712.1"/>
    </source>
</evidence>
<accession>A0A951PKR6</accession>
<dbReference type="PROSITE" id="PS51257">
    <property type="entry name" value="PROKAR_LIPOPROTEIN"/>
    <property type="match status" value="1"/>
</dbReference>
<organism evidence="3 4">
    <name type="scientific">Symplocastrum torsivum CPER-KK1</name>
    <dbReference type="NCBI Taxonomy" id="450513"/>
    <lineage>
        <taxon>Bacteria</taxon>
        <taxon>Bacillati</taxon>
        <taxon>Cyanobacteriota</taxon>
        <taxon>Cyanophyceae</taxon>
        <taxon>Oscillatoriophycideae</taxon>
        <taxon>Oscillatoriales</taxon>
        <taxon>Microcoleaceae</taxon>
        <taxon>Symplocastrum</taxon>
    </lineage>
</organism>
<proteinExistence type="predicted"/>
<name>A0A951PKR6_9CYAN</name>
<comment type="caution">
    <text evidence="3">The sequence shown here is derived from an EMBL/GenBank/DDBJ whole genome shotgun (WGS) entry which is preliminary data.</text>
</comment>
<evidence type="ECO:0008006" key="5">
    <source>
        <dbReference type="Google" id="ProtNLM"/>
    </source>
</evidence>
<dbReference type="AlphaFoldDB" id="A0A951PKR6"/>